<dbReference type="PANTHER" id="PTHR12916">
    <property type="entry name" value="CYTOCHROME C OXIDASE POLYPEPTIDE VIC-2"/>
    <property type="match status" value="1"/>
</dbReference>
<keyword evidence="3 8" id="KW-0245">EGF-like domain</keyword>
<dbReference type="GO" id="GO:0009887">
    <property type="term" value="P:animal organ morphogenesis"/>
    <property type="evidence" value="ECO:0007669"/>
    <property type="project" value="UniProtKB-ARBA"/>
</dbReference>
<dbReference type="PRINTS" id="PR00010">
    <property type="entry name" value="EGFBLOOD"/>
</dbReference>
<dbReference type="STRING" id="45351.A7RIT8"/>
<evidence type="ECO:0000256" key="4">
    <source>
        <dbReference type="ARBA" id="ARBA00022729"/>
    </source>
</evidence>
<sequence>METCTGSPCQHGGTCHYHGLGNYKCTCNTGFTGANCETVKILFSSPNIDECASNPCLNGGTCVDGVNTYTCVCAPLYTGGACETGKTG</sequence>
<keyword evidence="5" id="KW-0677">Repeat</keyword>
<dbReference type="OMA" id="CHYHGLG"/>
<dbReference type="Gene3D" id="2.10.25.10">
    <property type="entry name" value="Laminin"/>
    <property type="match status" value="2"/>
</dbReference>
<gene>
    <name evidence="10" type="ORF">NEMVEDRAFT_v1g83156</name>
</gene>
<feature type="domain" description="EGF-like" evidence="9">
    <location>
        <begin position="47"/>
        <end position="83"/>
    </location>
</feature>
<dbReference type="GO" id="GO:0001764">
    <property type="term" value="P:neuron migration"/>
    <property type="evidence" value="ECO:0007669"/>
    <property type="project" value="UniProtKB-ARBA"/>
</dbReference>
<dbReference type="PROSITE" id="PS00010">
    <property type="entry name" value="ASX_HYDROXYL"/>
    <property type="match status" value="1"/>
</dbReference>
<dbReference type="InterPro" id="IPR000742">
    <property type="entry name" value="EGF"/>
</dbReference>
<dbReference type="PROSITE" id="PS01186">
    <property type="entry name" value="EGF_2"/>
    <property type="match status" value="1"/>
</dbReference>
<evidence type="ECO:0000256" key="2">
    <source>
        <dbReference type="ARBA" id="ARBA00022473"/>
    </source>
</evidence>
<dbReference type="InParanoid" id="A7RIT8"/>
<feature type="domain" description="EGF-like" evidence="9">
    <location>
        <begin position="1"/>
        <end position="37"/>
    </location>
</feature>
<organism evidence="10 11">
    <name type="scientific">Nematostella vectensis</name>
    <name type="common">Starlet sea anemone</name>
    <dbReference type="NCBI Taxonomy" id="45351"/>
    <lineage>
        <taxon>Eukaryota</taxon>
        <taxon>Metazoa</taxon>
        <taxon>Cnidaria</taxon>
        <taxon>Anthozoa</taxon>
        <taxon>Hexacorallia</taxon>
        <taxon>Actiniaria</taxon>
        <taxon>Edwardsiidae</taxon>
        <taxon>Nematostella</taxon>
    </lineage>
</organism>
<evidence type="ECO:0000256" key="7">
    <source>
        <dbReference type="ARBA" id="ARBA00023180"/>
    </source>
</evidence>
<evidence type="ECO:0000256" key="5">
    <source>
        <dbReference type="ARBA" id="ARBA00022737"/>
    </source>
</evidence>
<dbReference type="SMART" id="SM00181">
    <property type="entry name" value="EGF"/>
    <property type="match status" value="2"/>
</dbReference>
<dbReference type="CDD" id="cd00054">
    <property type="entry name" value="EGF_CA"/>
    <property type="match status" value="2"/>
</dbReference>
<keyword evidence="6 8" id="KW-1015">Disulfide bond</keyword>
<reference evidence="10 11" key="1">
    <citation type="journal article" date="2007" name="Science">
        <title>Sea anemone genome reveals ancestral eumetazoan gene repertoire and genomic organization.</title>
        <authorList>
            <person name="Putnam N.H."/>
            <person name="Srivastava M."/>
            <person name="Hellsten U."/>
            <person name="Dirks B."/>
            <person name="Chapman J."/>
            <person name="Salamov A."/>
            <person name="Terry A."/>
            <person name="Shapiro H."/>
            <person name="Lindquist E."/>
            <person name="Kapitonov V.V."/>
            <person name="Jurka J."/>
            <person name="Genikhovich G."/>
            <person name="Grigoriev I.V."/>
            <person name="Lucas S.M."/>
            <person name="Steele R.E."/>
            <person name="Finnerty J.R."/>
            <person name="Technau U."/>
            <person name="Martindale M.Q."/>
            <person name="Rokhsar D.S."/>
        </authorList>
    </citation>
    <scope>NUCLEOTIDE SEQUENCE [LARGE SCALE GENOMIC DNA]</scope>
    <source>
        <strain evidence="11">CH2 X CH6</strain>
    </source>
</reference>
<protein>
    <recommendedName>
        <fullName evidence="9">EGF-like domain-containing protein</fullName>
    </recommendedName>
</protein>
<dbReference type="Pfam" id="PF00008">
    <property type="entry name" value="EGF"/>
    <property type="match status" value="2"/>
</dbReference>
<comment type="similarity">
    <text evidence="1">Belongs to the EGF domain peptide family.</text>
</comment>
<dbReference type="EMBL" id="DS469513">
    <property type="protein sequence ID" value="EDO48566.1"/>
    <property type="molecule type" value="Genomic_DNA"/>
</dbReference>
<name>A7RIT8_NEMVE</name>
<evidence type="ECO:0000256" key="8">
    <source>
        <dbReference type="PROSITE-ProRule" id="PRU00076"/>
    </source>
</evidence>
<dbReference type="PANTHER" id="PTHR12916:SF4">
    <property type="entry name" value="UNINFLATABLE, ISOFORM C"/>
    <property type="match status" value="1"/>
</dbReference>
<dbReference type="InterPro" id="IPR000152">
    <property type="entry name" value="EGF-type_Asp/Asn_hydroxyl_site"/>
</dbReference>
<comment type="caution">
    <text evidence="8">Lacks conserved residue(s) required for the propagation of feature annotation.</text>
</comment>
<dbReference type="PROSITE" id="PS00022">
    <property type="entry name" value="EGF_1"/>
    <property type="match status" value="2"/>
</dbReference>
<evidence type="ECO:0000313" key="11">
    <source>
        <dbReference type="Proteomes" id="UP000001593"/>
    </source>
</evidence>
<dbReference type="GO" id="GO:0005509">
    <property type="term" value="F:calcium ion binding"/>
    <property type="evidence" value="ECO:0007669"/>
    <property type="project" value="InterPro"/>
</dbReference>
<dbReference type="Proteomes" id="UP000001593">
    <property type="component" value="Unassembled WGS sequence"/>
</dbReference>
<dbReference type="GO" id="GO:0048646">
    <property type="term" value="P:anatomical structure formation involved in morphogenesis"/>
    <property type="evidence" value="ECO:0007669"/>
    <property type="project" value="UniProtKB-ARBA"/>
</dbReference>
<keyword evidence="2" id="KW-0217">Developmental protein</keyword>
<feature type="disulfide bond" evidence="8">
    <location>
        <begin position="73"/>
        <end position="82"/>
    </location>
</feature>
<feature type="disulfide bond" evidence="8">
    <location>
        <begin position="27"/>
        <end position="36"/>
    </location>
</feature>
<keyword evidence="7" id="KW-0325">Glycoprotein</keyword>
<evidence type="ECO:0000256" key="6">
    <source>
        <dbReference type="ARBA" id="ARBA00023157"/>
    </source>
</evidence>
<dbReference type="GO" id="GO:0048667">
    <property type="term" value="P:cell morphogenesis involved in neuron differentiation"/>
    <property type="evidence" value="ECO:0007669"/>
    <property type="project" value="UniProtKB-ARBA"/>
</dbReference>
<dbReference type="HOGENOM" id="CLU_004826_11_3_1"/>
<proteinExistence type="inferred from homology"/>
<evidence type="ECO:0000256" key="1">
    <source>
        <dbReference type="ARBA" id="ARBA00006373"/>
    </source>
</evidence>
<dbReference type="FunFam" id="2.10.25.10:FF:000172">
    <property type="entry name" value="FAT atypical cadherin 3"/>
    <property type="match status" value="1"/>
</dbReference>
<dbReference type="InterPro" id="IPR018097">
    <property type="entry name" value="EGF_Ca-bd_CS"/>
</dbReference>
<dbReference type="AlphaFoldDB" id="A7RIT8"/>
<dbReference type="PROSITE" id="PS01187">
    <property type="entry name" value="EGF_CA"/>
    <property type="match status" value="1"/>
</dbReference>
<accession>A7RIT8</accession>
<dbReference type="GO" id="GO:0043005">
    <property type="term" value="C:neuron projection"/>
    <property type="evidence" value="ECO:0007669"/>
    <property type="project" value="UniProtKB-ARBA"/>
</dbReference>
<dbReference type="FunFam" id="2.10.25.10:FF:000122">
    <property type="entry name" value="Protein crumbs homolog 2"/>
    <property type="match status" value="1"/>
</dbReference>
<keyword evidence="4" id="KW-0732">Signal</keyword>
<dbReference type="SUPFAM" id="SSF57196">
    <property type="entry name" value="EGF/Laminin"/>
    <property type="match status" value="2"/>
</dbReference>
<dbReference type="InterPro" id="IPR001881">
    <property type="entry name" value="EGF-like_Ca-bd_dom"/>
</dbReference>
<dbReference type="GO" id="GO:0016358">
    <property type="term" value="P:dendrite development"/>
    <property type="evidence" value="ECO:0007669"/>
    <property type="project" value="UniProtKB-ARBA"/>
</dbReference>
<dbReference type="PROSITE" id="PS50026">
    <property type="entry name" value="EGF_3"/>
    <property type="match status" value="2"/>
</dbReference>
<evidence type="ECO:0000259" key="9">
    <source>
        <dbReference type="PROSITE" id="PS50026"/>
    </source>
</evidence>
<evidence type="ECO:0000256" key="3">
    <source>
        <dbReference type="ARBA" id="ARBA00022536"/>
    </source>
</evidence>
<evidence type="ECO:0000313" key="10">
    <source>
        <dbReference type="EMBL" id="EDO48566.1"/>
    </source>
</evidence>
<dbReference type="SMART" id="SM00179">
    <property type="entry name" value="EGF_CA"/>
    <property type="match status" value="2"/>
</dbReference>
<keyword evidence="11" id="KW-1185">Reference proteome</keyword>